<dbReference type="GO" id="GO:0016989">
    <property type="term" value="F:sigma factor antagonist activity"/>
    <property type="evidence" value="ECO:0007669"/>
    <property type="project" value="TreeGrafter"/>
</dbReference>
<gene>
    <name evidence="4" type="ORF">SAMN04488055_0029</name>
</gene>
<dbReference type="Proteomes" id="UP000185003">
    <property type="component" value="Unassembled WGS sequence"/>
</dbReference>
<evidence type="ECO:0000313" key="5">
    <source>
        <dbReference type="Proteomes" id="UP000185003"/>
    </source>
</evidence>
<keyword evidence="5" id="KW-1185">Reference proteome</keyword>
<evidence type="ECO:0000259" key="3">
    <source>
        <dbReference type="Pfam" id="PF16344"/>
    </source>
</evidence>
<dbReference type="PANTHER" id="PTHR30273">
    <property type="entry name" value="PERIPLASMIC SIGNAL SENSOR AND SIGMA FACTOR ACTIVATOR FECR-RELATED"/>
    <property type="match status" value="1"/>
</dbReference>
<dbReference type="OrthoDB" id="1099963at2"/>
<reference evidence="5" key="1">
    <citation type="submission" date="2016-11" db="EMBL/GenBank/DDBJ databases">
        <authorList>
            <person name="Varghese N."/>
            <person name="Submissions S."/>
        </authorList>
    </citation>
    <scope>NUCLEOTIDE SEQUENCE [LARGE SCALE GENOMIC DNA]</scope>
    <source>
        <strain evidence="5">DSM 24787</strain>
    </source>
</reference>
<dbReference type="PIRSF" id="PIRSF018266">
    <property type="entry name" value="FecR"/>
    <property type="match status" value="1"/>
</dbReference>
<organism evidence="4 5">
    <name type="scientific">Chitinophaga niabensis</name>
    <dbReference type="NCBI Taxonomy" id="536979"/>
    <lineage>
        <taxon>Bacteria</taxon>
        <taxon>Pseudomonadati</taxon>
        <taxon>Bacteroidota</taxon>
        <taxon>Chitinophagia</taxon>
        <taxon>Chitinophagales</taxon>
        <taxon>Chitinophagaceae</taxon>
        <taxon>Chitinophaga</taxon>
    </lineage>
</organism>
<protein>
    <submittedName>
        <fullName evidence="4">FecR protein</fullName>
    </submittedName>
</protein>
<evidence type="ECO:0000259" key="2">
    <source>
        <dbReference type="Pfam" id="PF04773"/>
    </source>
</evidence>
<dbReference type="RefSeq" id="WP_074237074.1">
    <property type="nucleotide sequence ID" value="NZ_FSRA01000001.1"/>
</dbReference>
<dbReference type="InterPro" id="IPR012373">
    <property type="entry name" value="Ferrdict_sens_TM"/>
</dbReference>
<evidence type="ECO:0000313" key="4">
    <source>
        <dbReference type="EMBL" id="SIN64244.1"/>
    </source>
</evidence>
<dbReference type="STRING" id="536979.SAMN04488055_0029"/>
<evidence type="ECO:0000256" key="1">
    <source>
        <dbReference type="SAM" id="Phobius"/>
    </source>
</evidence>
<dbReference type="Gene3D" id="2.60.120.1440">
    <property type="match status" value="1"/>
</dbReference>
<keyword evidence="1" id="KW-1133">Transmembrane helix</keyword>
<dbReference type="Pfam" id="PF16344">
    <property type="entry name" value="FecR_C"/>
    <property type="match status" value="1"/>
</dbReference>
<accession>A0A1N6D0J8</accession>
<keyword evidence="1" id="KW-0812">Transmembrane</keyword>
<dbReference type="InterPro" id="IPR006860">
    <property type="entry name" value="FecR"/>
</dbReference>
<dbReference type="InterPro" id="IPR032508">
    <property type="entry name" value="FecR_C"/>
</dbReference>
<feature type="transmembrane region" description="Helical" evidence="1">
    <location>
        <begin position="61"/>
        <end position="79"/>
    </location>
</feature>
<feature type="domain" description="Protein FecR C-terminal" evidence="3">
    <location>
        <begin position="291"/>
        <end position="357"/>
    </location>
</feature>
<proteinExistence type="predicted"/>
<dbReference type="AlphaFoldDB" id="A0A1N6D0J8"/>
<dbReference type="Pfam" id="PF04773">
    <property type="entry name" value="FecR"/>
    <property type="match status" value="1"/>
</dbReference>
<name>A0A1N6D0J8_9BACT</name>
<feature type="domain" description="FecR protein" evidence="2">
    <location>
        <begin position="153"/>
        <end position="247"/>
    </location>
</feature>
<sequence>MDENSFYRQLVQRYKNNEASDEEITLFFHLLENGKLDAFLSEAMDAEVPDIKPVRRMYARWWMAAASILIIFCTAAYFITSRPAKEEIVKNNVIVPGGNKAVLTLANGSSIILEDVENGNLASQGNAHVVKTGDVLAYNTAHADAGSIVYNSVTTPRGGQYRIVLSDGSHVWLNAASSIRFPATFPRNERVIELKGEGYFEIEKNAAAPFKVRLEDGAEVEVLGTHFNIMAYKDEVENRTTLLKGSIRVSKNGSSELLEPGDQAVLTGEGKILLKKGADIAEATAWKNGLFLFRSADIKTLMRQAARWYDIEIIYEGGITTDRFSGKISRNSSLQQFLKILQLSDVNYKIQDRKLIITP</sequence>
<dbReference type="PANTHER" id="PTHR30273:SF2">
    <property type="entry name" value="PROTEIN FECR"/>
    <property type="match status" value="1"/>
</dbReference>
<keyword evidence="1" id="KW-0472">Membrane</keyword>
<dbReference type="Gene3D" id="3.55.50.30">
    <property type="match status" value="1"/>
</dbReference>
<dbReference type="EMBL" id="FSRA01000001">
    <property type="protein sequence ID" value="SIN64244.1"/>
    <property type="molecule type" value="Genomic_DNA"/>
</dbReference>